<evidence type="ECO:0000313" key="5">
    <source>
        <dbReference type="EMBL" id="MFC4374138.1"/>
    </source>
</evidence>
<accession>A0ABV8VFK9</accession>
<comment type="subcellular location">
    <subcellularLocation>
        <location evidence="1">Cytoplasm</location>
    </subcellularLocation>
</comment>
<proteinExistence type="inferred from homology"/>
<evidence type="ECO:0000256" key="3">
    <source>
        <dbReference type="ARBA" id="ARBA00022490"/>
    </source>
</evidence>
<evidence type="ECO:0000256" key="4">
    <source>
        <dbReference type="ARBA" id="ARBA00023186"/>
    </source>
</evidence>
<dbReference type="Pfam" id="PF14011">
    <property type="entry name" value="ESX-1_EspG"/>
    <property type="match status" value="1"/>
</dbReference>
<keyword evidence="6" id="KW-1185">Reference proteome</keyword>
<sequence length="254" mass="27890">MQDNRNPVHSWCLTALEFRTLWEATGRDVLPYPLHHRHTTDLRSETLRMRRKAAESLQAQFDSNLDHAVAALLAPHARVEVAGTSGGARTIRAYGGVRNRYAALAIQGDGAARNAGDITIHLLRPESLAAAVLSTLPRVPPGKGREIRVTAAELAAPRPHVRDPWKPTPREQLEAFLAEPTDTLTHIGVYAHFSADNRHTEARDDFQLHDIPGDGRYVFYGETTFTAKPTTAARVRTTLATMLATTAAKARTGV</sequence>
<gene>
    <name evidence="5" type="ORF">ACFO5K_08465</name>
</gene>
<reference evidence="6" key="1">
    <citation type="journal article" date="2019" name="Int. J. Syst. Evol. Microbiol.">
        <title>The Global Catalogue of Microorganisms (GCM) 10K type strain sequencing project: providing services to taxonomists for standard genome sequencing and annotation.</title>
        <authorList>
            <consortium name="The Broad Institute Genomics Platform"/>
            <consortium name="The Broad Institute Genome Sequencing Center for Infectious Disease"/>
            <person name="Wu L."/>
            <person name="Ma J."/>
        </authorList>
    </citation>
    <scope>NUCLEOTIDE SEQUENCE [LARGE SCALE GENOMIC DNA]</scope>
    <source>
        <strain evidence="6">IBRC-M 10490</strain>
    </source>
</reference>
<dbReference type="InterPro" id="IPR025734">
    <property type="entry name" value="EspG"/>
</dbReference>
<dbReference type="Proteomes" id="UP001595844">
    <property type="component" value="Unassembled WGS sequence"/>
</dbReference>
<keyword evidence="4" id="KW-0143">Chaperone</keyword>
<evidence type="ECO:0000256" key="1">
    <source>
        <dbReference type="ARBA" id="ARBA00004496"/>
    </source>
</evidence>
<evidence type="ECO:0000313" key="6">
    <source>
        <dbReference type="Proteomes" id="UP001595844"/>
    </source>
</evidence>
<dbReference type="RefSeq" id="WP_378558437.1">
    <property type="nucleotide sequence ID" value="NZ_JBHSDL010000007.1"/>
</dbReference>
<keyword evidence="3" id="KW-0963">Cytoplasm</keyword>
<dbReference type="EMBL" id="JBHSDL010000007">
    <property type="protein sequence ID" value="MFC4374138.1"/>
    <property type="molecule type" value="Genomic_DNA"/>
</dbReference>
<comment type="caution">
    <text evidence="5">The sequence shown here is derived from an EMBL/GenBank/DDBJ whole genome shotgun (WGS) entry which is preliminary data.</text>
</comment>
<name>A0ABV8VFK9_9NOCA</name>
<protein>
    <submittedName>
        <fullName evidence="5">ESX secretion-associated protein EspG</fullName>
    </submittedName>
</protein>
<comment type="similarity">
    <text evidence="2">Belongs to the EspG family.</text>
</comment>
<evidence type="ECO:0000256" key="2">
    <source>
        <dbReference type="ARBA" id="ARBA00006411"/>
    </source>
</evidence>
<organism evidence="5 6">
    <name type="scientific">Nocardia halotolerans</name>
    <dbReference type="NCBI Taxonomy" id="1755878"/>
    <lineage>
        <taxon>Bacteria</taxon>
        <taxon>Bacillati</taxon>
        <taxon>Actinomycetota</taxon>
        <taxon>Actinomycetes</taxon>
        <taxon>Mycobacteriales</taxon>
        <taxon>Nocardiaceae</taxon>
        <taxon>Nocardia</taxon>
    </lineage>
</organism>